<accession>A0A8X7CM02</accession>
<evidence type="ECO:0000313" key="1">
    <source>
        <dbReference type="EMBL" id="GFY73383.1"/>
    </source>
</evidence>
<gene>
    <name evidence="1" type="ORF">TNIN_405911</name>
</gene>
<reference evidence="1" key="1">
    <citation type="submission" date="2020-08" db="EMBL/GenBank/DDBJ databases">
        <title>Multicomponent nature underlies the extraordinary mechanical properties of spider dragline silk.</title>
        <authorList>
            <person name="Kono N."/>
            <person name="Nakamura H."/>
            <person name="Mori M."/>
            <person name="Yoshida Y."/>
            <person name="Ohtoshi R."/>
            <person name="Malay A.D."/>
            <person name="Moran D.A.P."/>
            <person name="Tomita M."/>
            <person name="Numata K."/>
            <person name="Arakawa K."/>
        </authorList>
    </citation>
    <scope>NUCLEOTIDE SEQUENCE</scope>
</reference>
<dbReference type="Proteomes" id="UP000886998">
    <property type="component" value="Unassembled WGS sequence"/>
</dbReference>
<dbReference type="EMBL" id="BMAV01020024">
    <property type="protein sequence ID" value="GFY73383.1"/>
    <property type="molecule type" value="Genomic_DNA"/>
</dbReference>
<dbReference type="AlphaFoldDB" id="A0A8X7CM02"/>
<sequence length="130" mass="15386">MAFINLSTPCTYPGINKLLTSSFDDTEKKIPTPKVAKRSRSGSLPDKKQVRFMNPPYTNCEKSVTAYSVTELLDVFERFVHMEIMDRKKYRHQMSLHKVFHFLFNCYEDWIVSYLLAYDKRRKKPYVMGT</sequence>
<protein>
    <submittedName>
        <fullName evidence="1">Uncharacterized protein</fullName>
    </submittedName>
</protein>
<comment type="caution">
    <text evidence="1">The sequence shown here is derived from an EMBL/GenBank/DDBJ whole genome shotgun (WGS) entry which is preliminary data.</text>
</comment>
<name>A0A8X7CM02_9ARAC</name>
<evidence type="ECO:0000313" key="2">
    <source>
        <dbReference type="Proteomes" id="UP000886998"/>
    </source>
</evidence>
<dbReference type="OrthoDB" id="6436898at2759"/>
<proteinExistence type="predicted"/>
<keyword evidence="2" id="KW-1185">Reference proteome</keyword>
<organism evidence="1 2">
    <name type="scientific">Trichonephila inaurata madagascariensis</name>
    <dbReference type="NCBI Taxonomy" id="2747483"/>
    <lineage>
        <taxon>Eukaryota</taxon>
        <taxon>Metazoa</taxon>
        <taxon>Ecdysozoa</taxon>
        <taxon>Arthropoda</taxon>
        <taxon>Chelicerata</taxon>
        <taxon>Arachnida</taxon>
        <taxon>Araneae</taxon>
        <taxon>Araneomorphae</taxon>
        <taxon>Entelegynae</taxon>
        <taxon>Araneoidea</taxon>
        <taxon>Nephilidae</taxon>
        <taxon>Trichonephila</taxon>
        <taxon>Trichonephila inaurata</taxon>
    </lineage>
</organism>